<dbReference type="InterPro" id="IPR026610">
    <property type="entry name" value="Hen1"/>
</dbReference>
<evidence type="ECO:0000256" key="7">
    <source>
        <dbReference type="ARBA" id="ARBA00022723"/>
    </source>
</evidence>
<feature type="compositionally biased region" description="Low complexity" evidence="13">
    <location>
        <begin position="791"/>
        <end position="800"/>
    </location>
</feature>
<dbReference type="GO" id="GO:0001510">
    <property type="term" value="P:RNA methylation"/>
    <property type="evidence" value="ECO:0007669"/>
    <property type="project" value="InterPro"/>
</dbReference>
<evidence type="ECO:0000256" key="12">
    <source>
        <dbReference type="ARBA" id="ARBA00048418"/>
    </source>
</evidence>
<dbReference type="GO" id="GO:0003723">
    <property type="term" value="F:RNA binding"/>
    <property type="evidence" value="ECO:0007669"/>
    <property type="project" value="UniProtKB-KW"/>
</dbReference>
<dbReference type="EnsemblMetazoa" id="XM_001605251">
    <property type="protein sequence ID" value="XP_001605301"/>
    <property type="gene ID" value="LOC100121690"/>
</dbReference>
<dbReference type="InterPro" id="IPR029063">
    <property type="entry name" value="SAM-dependent_MTases_sf"/>
</dbReference>
<dbReference type="OrthoDB" id="2154311at2759"/>
<keyword evidence="9" id="KW-0694">RNA-binding</keyword>
<feature type="compositionally biased region" description="Polar residues" evidence="13">
    <location>
        <begin position="508"/>
        <end position="519"/>
    </location>
</feature>
<feature type="compositionally biased region" description="Basic and acidic residues" evidence="13">
    <location>
        <begin position="735"/>
        <end position="745"/>
    </location>
</feature>
<keyword evidence="6" id="KW-0949">S-adenosyl-L-methionine</keyword>
<organism evidence="15 16">
    <name type="scientific">Nasonia vitripennis</name>
    <name type="common">Parasitic wasp</name>
    <dbReference type="NCBI Taxonomy" id="7425"/>
    <lineage>
        <taxon>Eukaryota</taxon>
        <taxon>Metazoa</taxon>
        <taxon>Ecdysozoa</taxon>
        <taxon>Arthropoda</taxon>
        <taxon>Hexapoda</taxon>
        <taxon>Insecta</taxon>
        <taxon>Pterygota</taxon>
        <taxon>Neoptera</taxon>
        <taxon>Endopterygota</taxon>
        <taxon>Hymenoptera</taxon>
        <taxon>Apocrita</taxon>
        <taxon>Proctotrupomorpha</taxon>
        <taxon>Chalcidoidea</taxon>
        <taxon>Pteromalidae</taxon>
        <taxon>Pteromalinae</taxon>
        <taxon>Nasonia</taxon>
    </lineage>
</organism>
<sequence length="895" mass="101251">MIIVLFHVFYLLGKFVYNRCSGDKRRLMGDDDPYAGVGAQSKAMKEQVNLQRRLSNDGEESKSTIRFSPPAFIQRYEAVVNVLTDKRYGGKLKKIVDFGCSELGFAIYLKRMIGVEEALFVDIDKNTLDTYKEKTRPLHTDYLHKRSTPLVFRVMEGSVTQHDKSLEGCDAVVCIELVEHLYPEPLTELPFNIFGYIRPKVAIITTPNADFNVLFSNMAKFRHWDHKFEWTRIQFQDWANNIVTRFPEYEVTFHGICDGPPGTESLGACSQMAVFHKSYDLSVEKVTGTEGLYNPVATHEYPFEIDNRSDEQKILDDAVYYIRKFSINEDGLEEEISLAYLLRFMKKYYISSDELKQILQNAGWSVVDRENGPVVLIAPSTVSDDSINDRDPNDFLDHDYPPGYYDAWNEDPGPGADYFSRNDGNDVDVVGEEEWENTPWIENETHDLKAKSEMWDTEEENSTPSIHPDDVCLDDIVTESRSSELDNSAVDDSIMISSFSETKDSDNSENTKNSRVQAQASSIDIDNKIEELSTSLLPHQPIQANDSMTDFTEDSFTKHTSMCSMYLEPSQISRGLYLEDLTDPLLESDLASPLPNKPNKKLKLNHNEALNNVSENTFEDPKYTSSPHVPSSLTSKKRKISKPRTRRSNSNSSSSSNDGLLLCTNESSNEVLTENGSQQNKSSACSNESVIAESNFSSGNSPQTNYSESPEKLRHYTGTIPKSFNGKIPEMRINTQKETKLERISPDTPESPPNSWSPEIMDSGYPNSNSPPDLSPEYDLSSIAHDHSSDSDSPSIADAPRIGWNFDVPEVENRDLANNNLDDEGNHMEADGNQHINDLRPLINVLENDLENENDIYVVRNGFPIWLLRILQRFDAEGMGINLPMLHPPNENYGE</sequence>
<reference evidence="15" key="1">
    <citation type="submission" date="2021-01" db="UniProtKB">
        <authorList>
            <consortium name="EnsemblMetazoa"/>
        </authorList>
    </citation>
    <scope>IDENTIFICATION</scope>
</reference>
<dbReference type="Gene3D" id="3.40.50.150">
    <property type="entry name" value="Vaccinia Virus protein VP39"/>
    <property type="match status" value="1"/>
</dbReference>
<comment type="similarity">
    <text evidence="2">Belongs to the methyltransferase superfamily. HEN1 family.</text>
</comment>
<feature type="signal peptide" evidence="14">
    <location>
        <begin position="1"/>
        <end position="22"/>
    </location>
</feature>
<dbReference type="GO" id="GO:0005737">
    <property type="term" value="C:cytoplasm"/>
    <property type="evidence" value="ECO:0007669"/>
    <property type="project" value="TreeGrafter"/>
</dbReference>
<keyword evidence="5" id="KW-0808">Transferase</keyword>
<evidence type="ECO:0000256" key="13">
    <source>
        <dbReference type="SAM" id="MobiDB-lite"/>
    </source>
</evidence>
<evidence type="ECO:0000256" key="3">
    <source>
        <dbReference type="ARBA" id="ARBA00021330"/>
    </source>
</evidence>
<feature type="compositionally biased region" description="Polar residues" evidence="13">
    <location>
        <begin position="623"/>
        <end position="634"/>
    </location>
</feature>
<dbReference type="AlphaFoldDB" id="A0A7M7LJK2"/>
<dbReference type="CTD" id="36301"/>
<dbReference type="GO" id="GO:0046872">
    <property type="term" value="F:metal ion binding"/>
    <property type="evidence" value="ECO:0007669"/>
    <property type="project" value="UniProtKB-KW"/>
</dbReference>
<accession>A0A7M7LJK2</accession>
<dbReference type="RefSeq" id="XP_001605301.2">
    <property type="nucleotide sequence ID" value="XM_001605251.5"/>
</dbReference>
<comment type="cofactor">
    <cofactor evidence="1">
        <name>Mg(2+)</name>
        <dbReference type="ChEBI" id="CHEBI:18420"/>
    </cofactor>
</comment>
<evidence type="ECO:0000256" key="4">
    <source>
        <dbReference type="ARBA" id="ARBA00022603"/>
    </source>
</evidence>
<evidence type="ECO:0000313" key="15">
    <source>
        <dbReference type="EnsemblMetazoa" id="XP_001605301"/>
    </source>
</evidence>
<feature type="compositionally biased region" description="Polar residues" evidence="13">
    <location>
        <begin position="693"/>
        <end position="708"/>
    </location>
</feature>
<dbReference type="PANTHER" id="PTHR21404">
    <property type="entry name" value="HEN1"/>
    <property type="match status" value="1"/>
</dbReference>
<feature type="chain" id="PRO_5029714789" description="Small RNA 2'-O-methyltransferase" evidence="14">
    <location>
        <begin position="23"/>
        <end position="895"/>
    </location>
</feature>
<evidence type="ECO:0000256" key="5">
    <source>
        <dbReference type="ARBA" id="ARBA00022679"/>
    </source>
</evidence>
<dbReference type="EC" id="2.1.1.386" evidence="11"/>
<dbReference type="SUPFAM" id="SSF53335">
    <property type="entry name" value="S-adenosyl-L-methionine-dependent methyltransferases"/>
    <property type="match status" value="1"/>
</dbReference>
<dbReference type="InParanoid" id="A0A7M7LJK2"/>
<feature type="region of interest" description="Disordered" evidence="13">
    <location>
        <begin position="693"/>
        <end position="801"/>
    </location>
</feature>
<evidence type="ECO:0000256" key="11">
    <source>
        <dbReference type="ARBA" id="ARBA00035025"/>
    </source>
</evidence>
<evidence type="ECO:0000256" key="8">
    <source>
        <dbReference type="ARBA" id="ARBA00022842"/>
    </source>
</evidence>
<evidence type="ECO:0000256" key="2">
    <source>
        <dbReference type="ARBA" id="ARBA00009026"/>
    </source>
</evidence>
<feature type="compositionally biased region" description="Low complexity" evidence="13">
    <location>
        <begin position="648"/>
        <end position="657"/>
    </location>
</feature>
<proteinExistence type="inferred from homology"/>
<name>A0A7M7LJK2_NASVI</name>
<dbReference type="SMR" id="A0A7M7LJK2"/>
<evidence type="ECO:0000256" key="9">
    <source>
        <dbReference type="ARBA" id="ARBA00022884"/>
    </source>
</evidence>
<dbReference type="GeneID" id="100121690"/>
<keyword evidence="7" id="KW-0479">Metal-binding</keyword>
<keyword evidence="8" id="KW-0460">Magnesium</keyword>
<dbReference type="GO" id="GO:0030422">
    <property type="term" value="P:siRNA processing"/>
    <property type="evidence" value="ECO:0007669"/>
    <property type="project" value="TreeGrafter"/>
</dbReference>
<dbReference type="Proteomes" id="UP000002358">
    <property type="component" value="Chromosome 2"/>
</dbReference>
<comment type="catalytic activity">
    <reaction evidence="12">
        <text>small RNA 3'-end nucleotide + S-adenosyl-L-methionine = small RNA 3'-end 2'-O-methylnucleotide + S-adenosyl-L-homocysteine + H(+)</text>
        <dbReference type="Rhea" id="RHEA:37887"/>
        <dbReference type="Rhea" id="RHEA-COMP:10415"/>
        <dbReference type="Rhea" id="RHEA-COMP:10416"/>
        <dbReference type="ChEBI" id="CHEBI:15378"/>
        <dbReference type="ChEBI" id="CHEBI:57856"/>
        <dbReference type="ChEBI" id="CHEBI:59789"/>
        <dbReference type="ChEBI" id="CHEBI:74896"/>
        <dbReference type="ChEBI" id="CHEBI:74898"/>
        <dbReference type="EC" id="2.1.1.386"/>
    </reaction>
</comment>
<dbReference type="GO" id="GO:0005634">
    <property type="term" value="C:nucleus"/>
    <property type="evidence" value="ECO:0007669"/>
    <property type="project" value="TreeGrafter"/>
</dbReference>
<keyword evidence="16" id="KW-1185">Reference proteome</keyword>
<feature type="compositionally biased region" description="Basic residues" evidence="13">
    <location>
        <begin position="635"/>
        <end position="647"/>
    </location>
</feature>
<evidence type="ECO:0000256" key="6">
    <source>
        <dbReference type="ARBA" id="ARBA00022691"/>
    </source>
</evidence>
<feature type="region of interest" description="Disordered" evidence="13">
    <location>
        <begin position="500"/>
        <end position="519"/>
    </location>
</feature>
<protein>
    <recommendedName>
        <fullName evidence="3">Small RNA 2'-O-methyltransferase</fullName>
        <ecNumber evidence="11">2.1.1.386</ecNumber>
    </recommendedName>
</protein>
<keyword evidence="10" id="KW-0943">RNA-mediated gene silencing</keyword>
<feature type="region of interest" description="Disordered" evidence="13">
    <location>
        <begin position="616"/>
        <end position="662"/>
    </location>
</feature>
<evidence type="ECO:0000313" key="16">
    <source>
        <dbReference type="Proteomes" id="UP000002358"/>
    </source>
</evidence>
<dbReference type="GO" id="GO:0034587">
    <property type="term" value="P:piRNA processing"/>
    <property type="evidence" value="ECO:0007669"/>
    <property type="project" value="TreeGrafter"/>
</dbReference>
<evidence type="ECO:0000256" key="1">
    <source>
        <dbReference type="ARBA" id="ARBA00001946"/>
    </source>
</evidence>
<dbReference type="PANTHER" id="PTHR21404:SF3">
    <property type="entry name" value="SMALL RNA 2'-O-METHYLTRANSFERASE"/>
    <property type="match status" value="1"/>
</dbReference>
<keyword evidence="4" id="KW-0489">Methyltransferase</keyword>
<evidence type="ECO:0000256" key="10">
    <source>
        <dbReference type="ARBA" id="ARBA00023158"/>
    </source>
</evidence>
<keyword evidence="14" id="KW-0732">Signal</keyword>
<evidence type="ECO:0000256" key="14">
    <source>
        <dbReference type="SAM" id="SignalP"/>
    </source>
</evidence>
<dbReference type="KEGG" id="nvi:100121690"/>
<dbReference type="GO" id="GO:0090486">
    <property type="term" value="F:small RNA 2'-O-methyltransferase activity"/>
    <property type="evidence" value="ECO:0007669"/>
    <property type="project" value="UniProtKB-EC"/>
</dbReference>